<dbReference type="AlphaFoldDB" id="A0A1Q9B3J0"/>
<evidence type="ECO:0000259" key="2">
    <source>
        <dbReference type="Pfam" id="PF00561"/>
    </source>
</evidence>
<proteinExistence type="predicted"/>
<name>A0A1Q9B3J0_9HYPH</name>
<dbReference type="RefSeq" id="WP_075625423.1">
    <property type="nucleotide sequence ID" value="NZ_FOAM01000025.1"/>
</dbReference>
<dbReference type="Gene3D" id="3.40.50.1820">
    <property type="entry name" value="alpha/beta hydrolase"/>
    <property type="match status" value="1"/>
</dbReference>
<keyword evidence="4" id="KW-1185">Reference proteome</keyword>
<evidence type="ECO:0000256" key="1">
    <source>
        <dbReference type="ARBA" id="ARBA00022801"/>
    </source>
</evidence>
<dbReference type="InterPro" id="IPR029058">
    <property type="entry name" value="AB_hydrolase_fold"/>
</dbReference>
<protein>
    <recommendedName>
        <fullName evidence="2">AB hydrolase-1 domain-containing protein</fullName>
    </recommendedName>
</protein>
<organism evidence="3 4">
    <name type="scientific">Xaviernesmea oryzae</name>
    <dbReference type="NCBI Taxonomy" id="464029"/>
    <lineage>
        <taxon>Bacteria</taxon>
        <taxon>Pseudomonadati</taxon>
        <taxon>Pseudomonadota</taxon>
        <taxon>Alphaproteobacteria</taxon>
        <taxon>Hyphomicrobiales</taxon>
        <taxon>Rhizobiaceae</taxon>
        <taxon>Rhizobium/Agrobacterium group</taxon>
        <taxon>Xaviernesmea</taxon>
    </lineage>
</organism>
<accession>A0A1Q9B3J0</accession>
<feature type="domain" description="AB hydrolase-1" evidence="2">
    <location>
        <begin position="29"/>
        <end position="251"/>
    </location>
</feature>
<dbReference type="Pfam" id="PF00561">
    <property type="entry name" value="Abhydrolase_1"/>
    <property type="match status" value="1"/>
</dbReference>
<evidence type="ECO:0000313" key="4">
    <source>
        <dbReference type="Proteomes" id="UP000186364"/>
    </source>
</evidence>
<dbReference type="Proteomes" id="UP000186364">
    <property type="component" value="Unassembled WGS sequence"/>
</dbReference>
<dbReference type="InterPro" id="IPR050266">
    <property type="entry name" value="AB_hydrolase_sf"/>
</dbReference>
<dbReference type="SUPFAM" id="SSF53474">
    <property type="entry name" value="alpha/beta-Hydrolases"/>
    <property type="match status" value="1"/>
</dbReference>
<dbReference type="PANTHER" id="PTHR43798:SF31">
    <property type="entry name" value="AB HYDROLASE SUPERFAMILY PROTEIN YCLE"/>
    <property type="match status" value="1"/>
</dbReference>
<keyword evidence="1" id="KW-0378">Hydrolase</keyword>
<dbReference type="PRINTS" id="PR00111">
    <property type="entry name" value="ABHYDROLASE"/>
</dbReference>
<dbReference type="OrthoDB" id="9804723at2"/>
<gene>
    <name evidence="3" type="ORF">BJF93_12435</name>
</gene>
<sequence length="283" mass="30501">MSGDESNKHWLRLPDGRRIRYAAFGETGPVLVLLHGLSDSGRSFDTILPALRRHVRIIVPDQRGHGESDPASDYAVEAFAADAASLITATGGAPVHLLGHSLGAIVAQRVAARHPEQVVSLTLIGGARTAAGHPGLLDLADALAGFGAEIPRDFIEAFQRGTLFRAIADERFALFVSESLKLRPETWRAAVDGLLADTDPPPSLRADLPVLALFGDRDAVFGKAEQARLGREIPQARLVTYRDVGHAPHWEVPDDVVRDLVAFLRQVTSSETASQEEDEHAKG</sequence>
<comment type="caution">
    <text evidence="3">The sequence shown here is derived from an EMBL/GenBank/DDBJ whole genome shotgun (WGS) entry which is preliminary data.</text>
</comment>
<dbReference type="PANTHER" id="PTHR43798">
    <property type="entry name" value="MONOACYLGLYCEROL LIPASE"/>
    <property type="match status" value="1"/>
</dbReference>
<evidence type="ECO:0000313" key="3">
    <source>
        <dbReference type="EMBL" id="OLP62611.1"/>
    </source>
</evidence>
<dbReference type="EMBL" id="MKIP01000023">
    <property type="protein sequence ID" value="OLP62611.1"/>
    <property type="molecule type" value="Genomic_DNA"/>
</dbReference>
<dbReference type="GO" id="GO:0016787">
    <property type="term" value="F:hydrolase activity"/>
    <property type="evidence" value="ECO:0007669"/>
    <property type="project" value="UniProtKB-KW"/>
</dbReference>
<dbReference type="InterPro" id="IPR000073">
    <property type="entry name" value="AB_hydrolase_1"/>
</dbReference>
<dbReference type="GO" id="GO:0016020">
    <property type="term" value="C:membrane"/>
    <property type="evidence" value="ECO:0007669"/>
    <property type="project" value="TreeGrafter"/>
</dbReference>
<reference evidence="3 4" key="1">
    <citation type="submission" date="2016-09" db="EMBL/GenBank/DDBJ databases">
        <title>Rhizobium sp. nov., a novel species isolated from the rice rhizosphere.</title>
        <authorList>
            <person name="Zhao J."/>
            <person name="Zhang X."/>
        </authorList>
    </citation>
    <scope>NUCLEOTIDE SEQUENCE [LARGE SCALE GENOMIC DNA]</scope>
    <source>
        <strain evidence="3 4">1.7048</strain>
    </source>
</reference>